<keyword evidence="1" id="KW-0805">Transcription regulation</keyword>
<gene>
    <name evidence="6" type="ORF">D9V32_00915</name>
</gene>
<protein>
    <submittedName>
        <fullName evidence="6">TetR/AcrR family transcriptional regulator</fullName>
    </submittedName>
</protein>
<organism evidence="6 7">
    <name type="scientific">Mycetocola tolaasinivorans</name>
    <dbReference type="NCBI Taxonomy" id="76635"/>
    <lineage>
        <taxon>Bacteria</taxon>
        <taxon>Bacillati</taxon>
        <taxon>Actinomycetota</taxon>
        <taxon>Actinomycetes</taxon>
        <taxon>Micrococcales</taxon>
        <taxon>Microbacteriaceae</taxon>
        <taxon>Mycetocola</taxon>
    </lineage>
</organism>
<dbReference type="Pfam" id="PF16925">
    <property type="entry name" value="TetR_C_13"/>
    <property type="match status" value="1"/>
</dbReference>
<evidence type="ECO:0000256" key="2">
    <source>
        <dbReference type="ARBA" id="ARBA00023125"/>
    </source>
</evidence>
<evidence type="ECO:0000313" key="6">
    <source>
        <dbReference type="EMBL" id="RLP77925.1"/>
    </source>
</evidence>
<evidence type="ECO:0000313" key="7">
    <source>
        <dbReference type="Proteomes" id="UP000272503"/>
    </source>
</evidence>
<dbReference type="EMBL" id="RCUX01000001">
    <property type="protein sequence ID" value="RLP77925.1"/>
    <property type="molecule type" value="Genomic_DNA"/>
</dbReference>
<dbReference type="InterPro" id="IPR036271">
    <property type="entry name" value="Tet_transcr_reg_TetR-rel_C_sf"/>
</dbReference>
<keyword evidence="3" id="KW-0804">Transcription</keyword>
<dbReference type="InterPro" id="IPR009057">
    <property type="entry name" value="Homeodomain-like_sf"/>
</dbReference>
<dbReference type="OrthoDB" id="4567939at2"/>
<feature type="DNA-binding region" description="H-T-H motif" evidence="4">
    <location>
        <begin position="38"/>
        <end position="57"/>
    </location>
</feature>
<dbReference type="GO" id="GO:0003677">
    <property type="term" value="F:DNA binding"/>
    <property type="evidence" value="ECO:0007669"/>
    <property type="project" value="UniProtKB-UniRule"/>
</dbReference>
<reference evidence="6 7" key="1">
    <citation type="submission" date="2018-10" db="EMBL/GenBank/DDBJ databases">
        <authorList>
            <person name="Li J."/>
        </authorList>
    </citation>
    <scope>NUCLEOTIDE SEQUENCE [LARGE SCALE GENOMIC DNA]</scope>
    <source>
        <strain evidence="6 7">IF 016277</strain>
    </source>
</reference>
<comment type="caution">
    <text evidence="6">The sequence shown here is derived from an EMBL/GenBank/DDBJ whole genome shotgun (WGS) entry which is preliminary data.</text>
</comment>
<dbReference type="PANTHER" id="PTHR47506">
    <property type="entry name" value="TRANSCRIPTIONAL REGULATORY PROTEIN"/>
    <property type="match status" value="1"/>
</dbReference>
<keyword evidence="2 4" id="KW-0238">DNA-binding</keyword>
<dbReference type="PROSITE" id="PS50977">
    <property type="entry name" value="HTH_TETR_2"/>
    <property type="match status" value="1"/>
</dbReference>
<dbReference type="PANTHER" id="PTHR47506:SF1">
    <property type="entry name" value="HTH-TYPE TRANSCRIPTIONAL REGULATOR YJDC"/>
    <property type="match status" value="1"/>
</dbReference>
<proteinExistence type="predicted"/>
<keyword evidence="7" id="KW-1185">Reference proteome</keyword>
<feature type="domain" description="HTH tetR-type" evidence="5">
    <location>
        <begin position="15"/>
        <end position="75"/>
    </location>
</feature>
<dbReference type="RefSeq" id="WP_121647018.1">
    <property type="nucleotide sequence ID" value="NZ_RCUX01000001.1"/>
</dbReference>
<dbReference type="SUPFAM" id="SSF46689">
    <property type="entry name" value="Homeodomain-like"/>
    <property type="match status" value="1"/>
</dbReference>
<evidence type="ECO:0000256" key="3">
    <source>
        <dbReference type="ARBA" id="ARBA00023163"/>
    </source>
</evidence>
<dbReference type="SUPFAM" id="SSF48498">
    <property type="entry name" value="Tetracyclin repressor-like, C-terminal domain"/>
    <property type="match status" value="1"/>
</dbReference>
<name>A0A3L7AD31_9MICO</name>
<dbReference type="Proteomes" id="UP000272503">
    <property type="component" value="Unassembled WGS sequence"/>
</dbReference>
<dbReference type="Gene3D" id="1.10.357.10">
    <property type="entry name" value="Tetracycline Repressor, domain 2"/>
    <property type="match status" value="1"/>
</dbReference>
<dbReference type="InterPro" id="IPR011075">
    <property type="entry name" value="TetR_C"/>
</dbReference>
<dbReference type="InterPro" id="IPR001647">
    <property type="entry name" value="HTH_TetR"/>
</dbReference>
<evidence type="ECO:0000256" key="1">
    <source>
        <dbReference type="ARBA" id="ARBA00023015"/>
    </source>
</evidence>
<accession>A0A3L7AD31</accession>
<evidence type="ECO:0000256" key="4">
    <source>
        <dbReference type="PROSITE-ProRule" id="PRU00335"/>
    </source>
</evidence>
<sequence length="209" mass="22257">MTASEGTLPATAKGRATRDRIIDAAAELILTHGVQGTTNPEVRAAAAVSGSQLSLYFPDKESLVRAVLNRRGDQVIDVTQRSAEGALDSIAALRSWAAFYAARPDSWRGGCRFGSLASDVLKSDLDLTPDVTAGFARWRTLFRDGLAAMQERGELRPDAHPDSLATILLAAFQGGMLLAQAEGSITPLNTALDGAIDYVESFALEARPR</sequence>
<evidence type="ECO:0000259" key="5">
    <source>
        <dbReference type="PROSITE" id="PS50977"/>
    </source>
</evidence>
<dbReference type="AlphaFoldDB" id="A0A3L7AD31"/>
<dbReference type="Pfam" id="PF00440">
    <property type="entry name" value="TetR_N"/>
    <property type="match status" value="1"/>
</dbReference>